<dbReference type="FunCoup" id="A0A7R8UZG2">
    <property type="interactions" value="1"/>
</dbReference>
<evidence type="ECO:0000313" key="5">
    <source>
        <dbReference type="EMBL" id="CAD7089429.1"/>
    </source>
</evidence>
<proteinExistence type="inferred from homology"/>
<dbReference type="InParanoid" id="A0A7R8UZG2"/>
<dbReference type="OrthoDB" id="2116030at2759"/>
<evidence type="ECO:0000256" key="1">
    <source>
        <dbReference type="ARBA" id="ARBA00004173"/>
    </source>
</evidence>
<comment type="similarity">
    <text evidence="3">Belongs to the alpha-ketoglutarate dehydrogenase component 4 family.</text>
</comment>
<reference evidence="5 6" key="1">
    <citation type="submission" date="2020-11" db="EMBL/GenBank/DDBJ databases">
        <authorList>
            <person name="Wallbank WR R."/>
            <person name="Pardo Diaz C."/>
            <person name="Kozak K."/>
            <person name="Martin S."/>
            <person name="Jiggins C."/>
            <person name="Moest M."/>
            <person name="Warren A I."/>
            <person name="Generalovic N T."/>
            <person name="Byers J.R.P. K."/>
            <person name="Montejo-Kovacevich G."/>
            <person name="Yen C E."/>
        </authorList>
    </citation>
    <scope>NUCLEOTIDE SEQUENCE [LARGE SCALE GENOMIC DNA]</scope>
</reference>
<keyword evidence="2" id="KW-0496">Mitochondrion</keyword>
<dbReference type="Proteomes" id="UP000594454">
    <property type="component" value="Chromosome 4"/>
</dbReference>
<keyword evidence="6" id="KW-1185">Reference proteome</keyword>
<evidence type="ECO:0000313" key="6">
    <source>
        <dbReference type="Proteomes" id="UP000594454"/>
    </source>
</evidence>
<accession>A0A7R8UZG2</accession>
<protein>
    <submittedName>
        <fullName evidence="5">Uncharacterized protein</fullName>
    </submittedName>
</protein>
<feature type="region of interest" description="Disordered" evidence="4">
    <location>
        <begin position="23"/>
        <end position="71"/>
    </location>
</feature>
<gene>
    <name evidence="5" type="ORF">HERILL_LOCUS11980</name>
</gene>
<dbReference type="Pfam" id="PF10937">
    <property type="entry name" value="Kgd4-YMR31"/>
    <property type="match status" value="1"/>
</dbReference>
<dbReference type="OMA" id="IEWINRG"/>
<name>A0A7R8UZG2_HERIL</name>
<evidence type="ECO:0000256" key="2">
    <source>
        <dbReference type="ARBA" id="ARBA00023128"/>
    </source>
</evidence>
<dbReference type="GO" id="GO:0005739">
    <property type="term" value="C:mitochondrion"/>
    <property type="evidence" value="ECO:0007669"/>
    <property type="project" value="UniProtKB-SubCell"/>
</dbReference>
<evidence type="ECO:0000256" key="3">
    <source>
        <dbReference type="ARBA" id="ARBA00043970"/>
    </source>
</evidence>
<comment type="subcellular location">
    <subcellularLocation>
        <location evidence="1">Mitochondrion</location>
    </subcellularLocation>
</comment>
<dbReference type="EMBL" id="LR899012">
    <property type="protein sequence ID" value="CAD7089429.1"/>
    <property type="molecule type" value="Genomic_DNA"/>
</dbReference>
<feature type="compositionally biased region" description="Low complexity" evidence="4">
    <location>
        <begin position="27"/>
        <end position="41"/>
    </location>
</feature>
<dbReference type="InterPro" id="IPR020373">
    <property type="entry name" value="Kgd4/YMR-31"/>
</dbReference>
<sequence>MVFITALRQASKRVPMIKFRKGGPVMSASAGSQPQAAGSPAVSSQATAPHPHAGGSIPGVAIEDWQLPPRYQRKPIDPVEMEYINNGGPPA</sequence>
<organism evidence="5 6">
    <name type="scientific">Hermetia illucens</name>
    <name type="common">Black soldier fly</name>
    <dbReference type="NCBI Taxonomy" id="343691"/>
    <lineage>
        <taxon>Eukaryota</taxon>
        <taxon>Metazoa</taxon>
        <taxon>Ecdysozoa</taxon>
        <taxon>Arthropoda</taxon>
        <taxon>Hexapoda</taxon>
        <taxon>Insecta</taxon>
        <taxon>Pterygota</taxon>
        <taxon>Neoptera</taxon>
        <taxon>Endopterygota</taxon>
        <taxon>Diptera</taxon>
        <taxon>Brachycera</taxon>
        <taxon>Stratiomyomorpha</taxon>
        <taxon>Stratiomyidae</taxon>
        <taxon>Hermetiinae</taxon>
        <taxon>Hermetia</taxon>
    </lineage>
</organism>
<dbReference type="AlphaFoldDB" id="A0A7R8UZG2"/>
<evidence type="ECO:0000256" key="4">
    <source>
        <dbReference type="SAM" id="MobiDB-lite"/>
    </source>
</evidence>
<dbReference type="GO" id="GO:0006103">
    <property type="term" value="P:2-oxoglutarate metabolic process"/>
    <property type="evidence" value="ECO:0007669"/>
    <property type="project" value="InterPro"/>
</dbReference>